<keyword evidence="5 7" id="KW-0413">Isomerase</keyword>
<sequence>MSASGISVKSLVPGDGKTFPKTGDIVSIHYVATLEDGSVFDSSYDRGRPFVVEIGTGKVIQGWDEGVPLLSQGEKAILTTPPDLAYGDNGVPPLIPPNSTLIFEMELLEIIRPGVASSPS</sequence>
<evidence type="ECO:0000256" key="6">
    <source>
        <dbReference type="ARBA" id="ARBA00038106"/>
    </source>
</evidence>
<protein>
    <recommendedName>
        <fullName evidence="3 7">peptidylprolyl isomerase</fullName>
        <ecNumber evidence="3 7">5.2.1.8</ecNumber>
    </recommendedName>
</protein>
<dbReference type="PANTHER" id="PTHR10516">
    <property type="entry name" value="PEPTIDYL-PROLYL CIS-TRANS ISOMERASE"/>
    <property type="match status" value="1"/>
</dbReference>
<comment type="similarity">
    <text evidence="6">Belongs to the FKBP-type PPIase family. FKBP1 subfamily.</text>
</comment>
<dbReference type="InterPro" id="IPR001179">
    <property type="entry name" value="PPIase_FKBP_dom"/>
</dbReference>
<comment type="catalytic activity">
    <reaction evidence="1 7">
        <text>[protein]-peptidylproline (omega=180) = [protein]-peptidylproline (omega=0)</text>
        <dbReference type="Rhea" id="RHEA:16237"/>
        <dbReference type="Rhea" id="RHEA-COMP:10747"/>
        <dbReference type="Rhea" id="RHEA-COMP:10748"/>
        <dbReference type="ChEBI" id="CHEBI:83833"/>
        <dbReference type="ChEBI" id="CHEBI:83834"/>
        <dbReference type="EC" id="5.2.1.8"/>
    </reaction>
</comment>
<evidence type="ECO:0000256" key="2">
    <source>
        <dbReference type="ARBA" id="ARBA00002388"/>
    </source>
</evidence>
<dbReference type="InterPro" id="IPR050689">
    <property type="entry name" value="FKBP-type_PPIase"/>
</dbReference>
<dbReference type="FunFam" id="3.10.50.40:FF:000025">
    <property type="entry name" value="Peptidylprolyl isomerase"/>
    <property type="match status" value="1"/>
</dbReference>
<dbReference type="OrthoDB" id="1902587at2759"/>
<evidence type="ECO:0000313" key="9">
    <source>
        <dbReference type="EMBL" id="KAE9405650.1"/>
    </source>
</evidence>
<reference evidence="9" key="1">
    <citation type="journal article" date="2019" name="Environ. Microbiol.">
        <title>Fungal ecological strategies reflected in gene transcription - a case study of two litter decomposers.</title>
        <authorList>
            <person name="Barbi F."/>
            <person name="Kohler A."/>
            <person name="Barry K."/>
            <person name="Baskaran P."/>
            <person name="Daum C."/>
            <person name="Fauchery L."/>
            <person name="Ihrmark K."/>
            <person name="Kuo A."/>
            <person name="LaButti K."/>
            <person name="Lipzen A."/>
            <person name="Morin E."/>
            <person name="Grigoriev I.V."/>
            <person name="Henrissat B."/>
            <person name="Lindahl B."/>
            <person name="Martin F."/>
        </authorList>
    </citation>
    <scope>NUCLEOTIDE SEQUENCE</scope>
    <source>
        <strain evidence="9">JB14</strain>
    </source>
</reference>
<gene>
    <name evidence="9" type="ORF">BT96DRAFT_955141</name>
</gene>
<name>A0A6A4I6T1_9AGAR</name>
<organism evidence="9 10">
    <name type="scientific">Gymnopus androsaceus JB14</name>
    <dbReference type="NCBI Taxonomy" id="1447944"/>
    <lineage>
        <taxon>Eukaryota</taxon>
        <taxon>Fungi</taxon>
        <taxon>Dikarya</taxon>
        <taxon>Basidiomycota</taxon>
        <taxon>Agaricomycotina</taxon>
        <taxon>Agaricomycetes</taxon>
        <taxon>Agaricomycetidae</taxon>
        <taxon>Agaricales</taxon>
        <taxon>Marasmiineae</taxon>
        <taxon>Omphalotaceae</taxon>
        <taxon>Gymnopus</taxon>
    </lineage>
</organism>
<dbReference type="Gene3D" id="3.10.50.40">
    <property type="match status" value="1"/>
</dbReference>
<comment type="function">
    <text evidence="2">PPIases accelerate the folding of proteins. It catalyzes the cis-trans isomerization of proline imidic peptide bonds in oligopeptides.</text>
</comment>
<keyword evidence="4 7" id="KW-0697">Rotamase</keyword>
<dbReference type="GO" id="GO:0003755">
    <property type="term" value="F:peptidyl-prolyl cis-trans isomerase activity"/>
    <property type="evidence" value="ECO:0007669"/>
    <property type="project" value="UniProtKB-KW"/>
</dbReference>
<proteinExistence type="inferred from homology"/>
<evidence type="ECO:0000256" key="1">
    <source>
        <dbReference type="ARBA" id="ARBA00000971"/>
    </source>
</evidence>
<dbReference type="PANTHER" id="PTHR10516:SF443">
    <property type="entry name" value="FK506-BINDING PROTEIN 59-RELATED"/>
    <property type="match status" value="1"/>
</dbReference>
<feature type="domain" description="PPIase FKBP-type" evidence="8">
    <location>
        <begin position="23"/>
        <end position="111"/>
    </location>
</feature>
<dbReference type="SUPFAM" id="SSF54534">
    <property type="entry name" value="FKBP-like"/>
    <property type="match status" value="1"/>
</dbReference>
<dbReference type="EMBL" id="ML769407">
    <property type="protein sequence ID" value="KAE9405650.1"/>
    <property type="molecule type" value="Genomic_DNA"/>
</dbReference>
<dbReference type="GO" id="GO:0005737">
    <property type="term" value="C:cytoplasm"/>
    <property type="evidence" value="ECO:0007669"/>
    <property type="project" value="TreeGrafter"/>
</dbReference>
<evidence type="ECO:0000256" key="4">
    <source>
        <dbReference type="ARBA" id="ARBA00023110"/>
    </source>
</evidence>
<evidence type="ECO:0000256" key="5">
    <source>
        <dbReference type="ARBA" id="ARBA00023235"/>
    </source>
</evidence>
<evidence type="ECO:0000313" key="10">
    <source>
        <dbReference type="Proteomes" id="UP000799118"/>
    </source>
</evidence>
<evidence type="ECO:0000259" key="8">
    <source>
        <dbReference type="PROSITE" id="PS50059"/>
    </source>
</evidence>
<evidence type="ECO:0000256" key="7">
    <source>
        <dbReference type="PROSITE-ProRule" id="PRU00277"/>
    </source>
</evidence>
<dbReference type="InterPro" id="IPR046357">
    <property type="entry name" value="PPIase_dom_sf"/>
</dbReference>
<dbReference type="Proteomes" id="UP000799118">
    <property type="component" value="Unassembled WGS sequence"/>
</dbReference>
<accession>A0A6A4I6T1</accession>
<dbReference type="Pfam" id="PF00254">
    <property type="entry name" value="FKBP_C"/>
    <property type="match status" value="1"/>
</dbReference>
<keyword evidence="10" id="KW-1185">Reference proteome</keyword>
<dbReference type="AlphaFoldDB" id="A0A6A4I6T1"/>
<evidence type="ECO:0000256" key="3">
    <source>
        <dbReference type="ARBA" id="ARBA00013194"/>
    </source>
</evidence>
<dbReference type="EC" id="5.2.1.8" evidence="3 7"/>
<dbReference type="PROSITE" id="PS50059">
    <property type="entry name" value="FKBP_PPIASE"/>
    <property type="match status" value="1"/>
</dbReference>